<organism evidence="2 3">
    <name type="scientific">Metallosphaera hakonensis JCM 8857 = DSM 7519</name>
    <dbReference type="NCBI Taxonomy" id="1293036"/>
    <lineage>
        <taxon>Archaea</taxon>
        <taxon>Thermoproteota</taxon>
        <taxon>Thermoprotei</taxon>
        <taxon>Sulfolobales</taxon>
        <taxon>Sulfolobaceae</taxon>
        <taxon>Metallosphaera</taxon>
    </lineage>
</organism>
<reference evidence="2 3" key="1">
    <citation type="submission" date="2018-05" db="EMBL/GenBank/DDBJ databases">
        <title>Complete Genome Sequences of Extremely Thermoacidophilic, Metal-Mobilizing Type-Strain Members of the Archaeal Family Sulfolobaceae: Acidianus brierleyi DSM-1651T, Acidianus sulfidivorans DSM-18786T, Metallosphaera hakonensis DSM-7519T, and Metallosphaera prunae DSM-10039T.</title>
        <authorList>
            <person name="Counts J.A."/>
            <person name="Kelly R.M."/>
        </authorList>
    </citation>
    <scope>NUCLEOTIDE SEQUENCE [LARGE SCALE GENOMIC DNA]</scope>
    <source>
        <strain evidence="2 3">HO1-1</strain>
    </source>
</reference>
<protein>
    <submittedName>
        <fullName evidence="2">Uncharacterized protein</fullName>
    </submittedName>
</protein>
<feature type="transmembrane region" description="Helical" evidence="1">
    <location>
        <begin position="164"/>
        <end position="181"/>
    </location>
</feature>
<evidence type="ECO:0000313" key="2">
    <source>
        <dbReference type="EMBL" id="AWR99158.1"/>
    </source>
</evidence>
<feature type="transmembrane region" description="Helical" evidence="1">
    <location>
        <begin position="581"/>
        <end position="603"/>
    </location>
</feature>
<reference evidence="3" key="3">
    <citation type="submission" date="2020-03" db="EMBL/GenBank/DDBJ databases">
        <title>Sequencing and Assembly of Multiple Reported Metal-Biooxidizing Members of the Extremely Thermoacidophilic Archaeal Family Sulfolobaceae.</title>
        <authorList>
            <person name="Counts J.A."/>
            <person name="Kelly R.M."/>
        </authorList>
    </citation>
    <scope>NUCLEOTIDE SEQUENCE [LARGE SCALE GENOMIC DNA]</scope>
    <source>
        <strain evidence="3">HO1-1</strain>
    </source>
</reference>
<feature type="transmembrane region" description="Helical" evidence="1">
    <location>
        <begin position="217"/>
        <end position="238"/>
    </location>
</feature>
<keyword evidence="1" id="KW-0812">Transmembrane</keyword>
<dbReference type="KEGG" id="mhk:DFR87_04970"/>
<accession>A0A2U9ISZ5</accession>
<feature type="transmembrane region" description="Helical" evidence="1">
    <location>
        <begin position="15"/>
        <end position="33"/>
    </location>
</feature>
<dbReference type="STRING" id="1293036.GCA_001315825_01600"/>
<feature type="transmembrane region" description="Helical" evidence="1">
    <location>
        <begin position="299"/>
        <end position="321"/>
    </location>
</feature>
<feature type="transmembrane region" description="Helical" evidence="1">
    <location>
        <begin position="120"/>
        <end position="144"/>
    </location>
</feature>
<gene>
    <name evidence="2" type="ORF">DFR87_04970</name>
</gene>
<evidence type="ECO:0000256" key="1">
    <source>
        <dbReference type="SAM" id="Phobius"/>
    </source>
</evidence>
<name>A0A2U9ISZ5_9CREN</name>
<proteinExistence type="predicted"/>
<keyword evidence="3" id="KW-1185">Reference proteome</keyword>
<feature type="transmembrane region" description="Helical" evidence="1">
    <location>
        <begin position="456"/>
        <end position="479"/>
    </location>
</feature>
<sequence length="618" mass="68196">MEKFKISDLFQKNSIRLSFFITFVGYFLFYQYADRILLIQNILLPQGVNVVVDTSPPVPPSQMPYPLWGPFLSVTTRFFDWAITPLSLGISFILSFLVALNVTLYISLFTLVKMKSTHRLAVSLGLLATSLSCSCELFTALIGATVSNIPFLVSISFMDTLGETLTVVAGVILTISSLVIASEITGTNPFSWVRWRHGIPLALVFTLILFLTPDLRYLFLVKLVDGTLAGGMWGYVLSRRINLSDKVRKLLLIGSIAIISFILLAFPLISVTIIEVLSIVSGVIGAFGYLSLKPWVRLGLLHLIGWSLIMPGPISLILGTPIPFYDIVGGQAILLWISAWIFGTPIAWLAGIQYLQFIRDKMTNYYLPSTHDLRLRNEGYPWLKWFVLGGIAVVSQILFFMTHSAYFLDNNGYDLIFLETMTLSSTLLMVSGLVLIGYGFYSLIKSKYNIPKINTKWFAIGSLVYAIIEMLITKMMIIAPNGYPYPPVLLLTYGEPMYAPAVTIYVPGIIGFYFYPISVLALIATSLLAGATIVLAYQSRNKKMGSLTAIGVLTACPACGLSTIGYAMTIAATASSELLSMYAQVGFTLASILILIGIFLYVVRKAGNTCSIDLNKMR</sequence>
<dbReference type="AlphaFoldDB" id="A0A2U9ISZ5"/>
<feature type="transmembrane region" description="Helical" evidence="1">
    <location>
        <begin position="250"/>
        <end position="270"/>
    </location>
</feature>
<feature type="transmembrane region" description="Helical" evidence="1">
    <location>
        <begin position="333"/>
        <end position="355"/>
    </location>
</feature>
<keyword evidence="1" id="KW-1133">Transmembrane helix</keyword>
<reference evidence="3" key="2">
    <citation type="submission" date="2020-03" db="EMBL/GenBank/DDBJ databases">
        <title>Complete Genome Sequences of Extremely Thermoacidophilic, Metal-Mobilizing Type-Strain Members of the Archaeal Family Sulfolobaceae: Acidianus brierleyi DSM-1651T, Acidianus sulfidivorans DSM-18786T, Metallosphaera hakonensis DSM-7519T, and Metallosphaera prunae DSM-10039T.</title>
        <authorList>
            <person name="Counts J.A."/>
            <person name="Kelly R.M."/>
        </authorList>
    </citation>
    <scope>NUCLEOTIDE SEQUENCE [LARGE SCALE GENOMIC DNA]</scope>
    <source>
        <strain evidence="3">HO1-1</strain>
    </source>
</reference>
<dbReference type="Proteomes" id="UP000247586">
    <property type="component" value="Chromosome"/>
</dbReference>
<dbReference type="EMBL" id="CP029287">
    <property type="protein sequence ID" value="AWR99158.1"/>
    <property type="molecule type" value="Genomic_DNA"/>
</dbReference>
<feature type="transmembrane region" description="Helical" evidence="1">
    <location>
        <begin position="513"/>
        <end position="537"/>
    </location>
</feature>
<feature type="transmembrane region" description="Helical" evidence="1">
    <location>
        <begin position="193"/>
        <end position="211"/>
    </location>
</feature>
<feature type="transmembrane region" description="Helical" evidence="1">
    <location>
        <begin position="549"/>
        <end position="569"/>
    </location>
</feature>
<keyword evidence="1" id="KW-0472">Membrane</keyword>
<feature type="transmembrane region" description="Helical" evidence="1">
    <location>
        <begin position="421"/>
        <end position="444"/>
    </location>
</feature>
<dbReference type="OrthoDB" id="42646at2157"/>
<feature type="transmembrane region" description="Helical" evidence="1">
    <location>
        <begin position="86"/>
        <end position="108"/>
    </location>
</feature>
<evidence type="ECO:0000313" key="3">
    <source>
        <dbReference type="Proteomes" id="UP000247586"/>
    </source>
</evidence>
<feature type="transmembrane region" description="Helical" evidence="1">
    <location>
        <begin position="382"/>
        <end position="401"/>
    </location>
</feature>
<feature type="transmembrane region" description="Helical" evidence="1">
    <location>
        <begin position="276"/>
        <end position="292"/>
    </location>
</feature>